<dbReference type="Gene3D" id="3.40.50.1820">
    <property type="entry name" value="alpha/beta hydrolase"/>
    <property type="match status" value="1"/>
</dbReference>
<dbReference type="PROSITE" id="PS01133">
    <property type="entry name" value="UPF0017"/>
    <property type="match status" value="1"/>
</dbReference>
<evidence type="ECO:0000313" key="3">
    <source>
        <dbReference type="Proteomes" id="UP000236370"/>
    </source>
</evidence>
<proteinExistence type="inferred from homology"/>
<evidence type="ECO:0000313" key="2">
    <source>
        <dbReference type="EMBL" id="PNI72420.1"/>
    </source>
</evidence>
<protein>
    <submittedName>
        <fullName evidence="2">ABHD1 isoform 5</fullName>
    </submittedName>
</protein>
<organism evidence="2 3">
    <name type="scientific">Pan troglodytes</name>
    <name type="common">Chimpanzee</name>
    <dbReference type="NCBI Taxonomy" id="9598"/>
    <lineage>
        <taxon>Eukaryota</taxon>
        <taxon>Metazoa</taxon>
        <taxon>Chordata</taxon>
        <taxon>Craniata</taxon>
        <taxon>Vertebrata</taxon>
        <taxon>Euteleostomi</taxon>
        <taxon>Mammalia</taxon>
        <taxon>Eutheria</taxon>
        <taxon>Euarchontoglires</taxon>
        <taxon>Primates</taxon>
        <taxon>Haplorrhini</taxon>
        <taxon>Catarrhini</taxon>
        <taxon>Hominidae</taxon>
        <taxon>Pan</taxon>
    </lineage>
</organism>
<dbReference type="InterPro" id="IPR000952">
    <property type="entry name" value="AB_hydrolase_4_CS"/>
</dbReference>
<dbReference type="InterPro" id="IPR029058">
    <property type="entry name" value="AB_hydrolase_fold"/>
</dbReference>
<reference evidence="2 3" key="1">
    <citation type="submission" date="2017-12" db="EMBL/GenBank/DDBJ databases">
        <title>High-resolution comparative analysis of great ape genomes.</title>
        <authorList>
            <person name="Pollen A."/>
            <person name="Hastie A."/>
            <person name="Hormozdiari F."/>
            <person name="Dougherty M."/>
            <person name="Liu R."/>
            <person name="Chaisson M."/>
            <person name="Hoppe E."/>
            <person name="Hill C."/>
            <person name="Pang A."/>
            <person name="Hillier L."/>
            <person name="Baker C."/>
            <person name="Armstrong J."/>
            <person name="Shendure J."/>
            <person name="Paten B."/>
            <person name="Wilson R."/>
            <person name="Chao H."/>
            <person name="Schneider V."/>
            <person name="Ventura M."/>
            <person name="Kronenberg Z."/>
            <person name="Murali S."/>
            <person name="Gordon D."/>
            <person name="Cantsilieris S."/>
            <person name="Munson K."/>
            <person name="Nelson B."/>
            <person name="Raja A."/>
            <person name="Underwood J."/>
            <person name="Diekhans M."/>
            <person name="Fiddes I."/>
            <person name="Haussler D."/>
            <person name="Eichler E."/>
        </authorList>
    </citation>
    <scope>NUCLEOTIDE SEQUENCE [LARGE SCALE GENOMIC DNA]</scope>
    <source>
        <strain evidence="2">Yerkes chimp pedigree #C0471</strain>
    </source>
</reference>
<comment type="similarity">
    <text evidence="1">Belongs to the AB hydrolase superfamily. AB hydrolase 4 family.</text>
</comment>
<name>A0A2J8NKX1_PANTR</name>
<dbReference type="PANTHER" id="PTHR10794:SF60">
    <property type="entry name" value="PROTEIN ABHD1"/>
    <property type="match status" value="1"/>
</dbReference>
<gene>
    <name evidence="2" type="ORF">CK820_G0009545</name>
</gene>
<sequence length="160" mass="17784">MATRLSCLTTGAAVGRNCGNRKVIEKVVDIDFVLQARTIRQFDERYTSVAFGYQDCVTYYKAASPRTKIDAIRIPVLCLNATDDPFSPVCALPIQAAQHSPYVALLITARGGHIGFLEGLLPWQHCYMSRLLHQYAKAIFQDPEGLPDLRALLPSDDRNS</sequence>
<dbReference type="EMBL" id="NBAG03000227">
    <property type="protein sequence ID" value="PNI72420.1"/>
    <property type="molecule type" value="Genomic_DNA"/>
</dbReference>
<accession>A0A2J8NKX1</accession>
<dbReference type="Proteomes" id="UP000236370">
    <property type="component" value="Unassembled WGS sequence"/>
</dbReference>
<dbReference type="PANTHER" id="PTHR10794">
    <property type="entry name" value="ABHYDROLASE DOMAIN-CONTAINING PROTEIN"/>
    <property type="match status" value="1"/>
</dbReference>
<dbReference type="AlphaFoldDB" id="A0A2J8NKX1"/>
<comment type="caution">
    <text evidence="2">The sequence shown here is derived from an EMBL/GenBank/DDBJ whole genome shotgun (WGS) entry which is preliminary data.</text>
</comment>
<dbReference type="InterPro" id="IPR050960">
    <property type="entry name" value="AB_hydrolase_4_sf"/>
</dbReference>
<dbReference type="SUPFAM" id="SSF53474">
    <property type="entry name" value="alpha/beta-Hydrolases"/>
    <property type="match status" value="1"/>
</dbReference>
<evidence type="ECO:0000256" key="1">
    <source>
        <dbReference type="ARBA" id="ARBA00010884"/>
    </source>
</evidence>